<organism evidence="2">
    <name type="scientific">Lichtheimia ramosa</name>
    <dbReference type="NCBI Taxonomy" id="688394"/>
    <lineage>
        <taxon>Eukaryota</taxon>
        <taxon>Fungi</taxon>
        <taxon>Fungi incertae sedis</taxon>
        <taxon>Mucoromycota</taxon>
        <taxon>Mucoromycotina</taxon>
        <taxon>Mucoromycetes</taxon>
        <taxon>Mucorales</taxon>
        <taxon>Lichtheimiaceae</taxon>
        <taxon>Lichtheimia</taxon>
    </lineage>
</organism>
<dbReference type="AlphaFoldDB" id="A0A077WLS4"/>
<accession>A0A077WLS4</accession>
<dbReference type="EMBL" id="LK023324">
    <property type="protein sequence ID" value="CDS08118.1"/>
    <property type="molecule type" value="Genomic_DNA"/>
</dbReference>
<evidence type="ECO:0000313" key="2">
    <source>
        <dbReference type="EMBL" id="CDS08118.1"/>
    </source>
</evidence>
<feature type="compositionally biased region" description="Polar residues" evidence="1">
    <location>
        <begin position="125"/>
        <end position="146"/>
    </location>
</feature>
<evidence type="ECO:0000256" key="1">
    <source>
        <dbReference type="SAM" id="MobiDB-lite"/>
    </source>
</evidence>
<gene>
    <name evidence="2" type="ORF">LRAMOSA02067</name>
</gene>
<feature type="compositionally biased region" description="Polar residues" evidence="1">
    <location>
        <begin position="27"/>
        <end position="55"/>
    </location>
</feature>
<feature type="region of interest" description="Disordered" evidence="1">
    <location>
        <begin position="1"/>
        <end position="68"/>
    </location>
</feature>
<name>A0A077WLS4_9FUNG</name>
<sequence>MLSLSNFTSIATNDPTQTTRKRDLTSAEDSNATVDIVKRQQTTHSSLDQPDTPYSSPKCEHSLVEDDNTTVQVTKRQKQVIQSVKDHADIVEQVDKAVATSSPNKTALVLTISSSDECHVKAAAETSNQDKTQIPSTTASSSQVSCDQEDPGLPKPELPIDVWELILIQHGHFSTCELIELALSSKAMYSMVTSLPIWYHIVKTAGLHQYQESTTPFSLVHKHRDRICDQCYKWTDVPFSGPEAALPIFRKDTECYVKMCLSCRQHYFQRHPESPIPIEHCVEKNRCSRDFCKDLFDLSDQDMDQILPCNYGDAQFPHYHFWDVLPYARHVYGGDVGIDRTLHRTRTTAYEHFVTVHVPRMNRETALFDKLRSEGLGISTASDEIREYCMYGQTSNLDQTITTMKDLVDLIITREDRLCELLQSFRYRHIATKIDLDQKSFNDYIMYGIPSTIDQLWDELCCTSLWTTINKSSSS</sequence>
<feature type="compositionally biased region" description="Polar residues" evidence="1">
    <location>
        <begin position="1"/>
        <end position="18"/>
    </location>
</feature>
<reference evidence="2" key="1">
    <citation type="journal article" date="2014" name="Genome Announc.">
        <title>De novo whole-genome sequence and genome annotation of Lichtheimia ramosa.</title>
        <authorList>
            <person name="Linde J."/>
            <person name="Schwartze V."/>
            <person name="Binder U."/>
            <person name="Lass-Florl C."/>
            <person name="Voigt K."/>
            <person name="Horn F."/>
        </authorList>
    </citation>
    <scope>NUCLEOTIDE SEQUENCE</scope>
    <source>
        <strain evidence="2">JMRC FSU:6197</strain>
    </source>
</reference>
<feature type="region of interest" description="Disordered" evidence="1">
    <location>
        <begin position="123"/>
        <end position="151"/>
    </location>
</feature>
<evidence type="ECO:0008006" key="3">
    <source>
        <dbReference type="Google" id="ProtNLM"/>
    </source>
</evidence>
<dbReference type="OrthoDB" id="2267388at2759"/>
<proteinExistence type="predicted"/>
<protein>
    <recommendedName>
        <fullName evidence="3">F-box domain-containing protein</fullName>
    </recommendedName>
</protein>